<dbReference type="OrthoDB" id="1806528at2"/>
<accession>A0A1I2UMU3</accession>
<gene>
    <name evidence="1" type="ORF">SAMN05660649_02706</name>
</gene>
<evidence type="ECO:0000313" key="2">
    <source>
        <dbReference type="Proteomes" id="UP000199337"/>
    </source>
</evidence>
<reference evidence="2" key="1">
    <citation type="submission" date="2016-10" db="EMBL/GenBank/DDBJ databases">
        <authorList>
            <person name="Varghese N."/>
            <person name="Submissions S."/>
        </authorList>
    </citation>
    <scope>NUCLEOTIDE SEQUENCE [LARGE SCALE GENOMIC DNA]</scope>
    <source>
        <strain evidence="2">DSM 17038</strain>
    </source>
</reference>
<dbReference type="RefSeq" id="WP_092471910.1">
    <property type="nucleotide sequence ID" value="NZ_FOOX01000009.1"/>
</dbReference>
<dbReference type="STRING" id="341036.SAMN05660649_02706"/>
<dbReference type="EMBL" id="FOOX01000009">
    <property type="protein sequence ID" value="SFG78350.1"/>
    <property type="molecule type" value="Genomic_DNA"/>
</dbReference>
<name>A0A1I2UMU3_9FIRM</name>
<dbReference type="Proteomes" id="UP000199337">
    <property type="component" value="Unassembled WGS sequence"/>
</dbReference>
<dbReference type="AlphaFoldDB" id="A0A1I2UMU3"/>
<keyword evidence="2" id="KW-1185">Reference proteome</keyword>
<protein>
    <submittedName>
        <fullName evidence="1">Uncharacterized protein</fullName>
    </submittedName>
</protein>
<sequence>MLLNRASDAITLGSLLPDMIISKNFNHIQAHSIGHELWQVIGKDSEMNDLALGAISHGITPKGLDYFGDEQYSGFERGYCFEKGRLLVEETVAACNIPPQMGWWKAHNIVEMGIELRISALGNYGNTIHRAFSNVALITRLGEILPGLTGSSDHHIKSRLSGFTGYIDTSKATPMSLAQKYNFQMFIRHKINIDIPKVARLIELAAGYIDNDIDDFFRVVRKQVYNEIKSLD</sequence>
<organism evidence="1 2">
    <name type="scientific">Desulfotruncus arcticus DSM 17038</name>
    <dbReference type="NCBI Taxonomy" id="1121424"/>
    <lineage>
        <taxon>Bacteria</taxon>
        <taxon>Bacillati</taxon>
        <taxon>Bacillota</taxon>
        <taxon>Clostridia</taxon>
        <taxon>Eubacteriales</taxon>
        <taxon>Desulfallaceae</taxon>
        <taxon>Desulfotruncus</taxon>
    </lineage>
</organism>
<proteinExistence type="predicted"/>
<evidence type="ECO:0000313" key="1">
    <source>
        <dbReference type="EMBL" id="SFG78350.1"/>
    </source>
</evidence>